<keyword evidence="3" id="KW-1185">Reference proteome</keyword>
<dbReference type="InterPro" id="IPR036237">
    <property type="entry name" value="Xyl_isomerase-like_sf"/>
</dbReference>
<dbReference type="EMBL" id="HG934468">
    <property type="protein sequence ID" value="CDN31415.1"/>
    <property type="molecule type" value="Genomic_DNA"/>
</dbReference>
<dbReference type="Proteomes" id="UP000027616">
    <property type="component" value="Chromosome I"/>
</dbReference>
<dbReference type="eggNOG" id="COG1082">
    <property type="taxonomic scope" value="Bacteria"/>
</dbReference>
<dbReference type="Gene3D" id="3.20.20.150">
    <property type="entry name" value="Divalent-metal-dependent TIM barrel enzymes"/>
    <property type="match status" value="1"/>
</dbReference>
<feature type="domain" description="Xylose isomerase-like TIM barrel" evidence="1">
    <location>
        <begin position="65"/>
        <end position="290"/>
    </location>
</feature>
<evidence type="ECO:0000313" key="2">
    <source>
        <dbReference type="EMBL" id="CDN31415.1"/>
    </source>
</evidence>
<accession>A0A060R7V9</accession>
<proteinExistence type="predicted"/>
<dbReference type="PROSITE" id="PS51257">
    <property type="entry name" value="PROKAR_LIPOPROTEIN"/>
    <property type="match status" value="1"/>
</dbReference>
<dbReference type="KEGG" id="rbc:BN938_1326"/>
<dbReference type="HOGENOM" id="CLU_059523_1_2_10"/>
<evidence type="ECO:0000259" key="1">
    <source>
        <dbReference type="Pfam" id="PF01261"/>
    </source>
</evidence>
<dbReference type="Pfam" id="PF01261">
    <property type="entry name" value="AP_endonuc_2"/>
    <property type="match status" value="1"/>
</dbReference>
<protein>
    <submittedName>
        <fullName evidence="2">Sugar phosphate isomerase/epimerase</fullName>
    </submittedName>
</protein>
<gene>
    <name evidence="2" type="ORF">BN938_1326</name>
</gene>
<dbReference type="PANTHER" id="PTHR12110">
    <property type="entry name" value="HYDROXYPYRUVATE ISOMERASE"/>
    <property type="match status" value="1"/>
</dbReference>
<reference evidence="2 3" key="1">
    <citation type="journal article" date="2015" name="Genome Announc.">
        <title>Complete Genome Sequence of the Novel Leech Symbiont Mucinivorans hirudinis M3T.</title>
        <authorList>
            <person name="Nelson M.C."/>
            <person name="Bomar L."/>
            <person name="Graf J."/>
        </authorList>
    </citation>
    <scope>NUCLEOTIDE SEQUENCE [LARGE SCALE GENOMIC DNA]</scope>
    <source>
        <strain evidence="3">M3</strain>
    </source>
</reference>
<dbReference type="OrthoDB" id="9798407at2"/>
<dbReference type="InterPro" id="IPR050312">
    <property type="entry name" value="IolE/XylAMocC-like"/>
</dbReference>
<dbReference type="STRING" id="1433126.BN938_1326"/>
<dbReference type="PANTHER" id="PTHR12110:SF41">
    <property type="entry name" value="INOSOSE DEHYDRATASE"/>
    <property type="match status" value="1"/>
</dbReference>
<sequence>MNRLDFLKQGITKAMGVAVATVGLSGILGAALSSCNENPPKTQKVVGLQLYSLRDSMATDPVGTLKAVADMGYTSLETAGYSNGKLYGYTPEEFRKIVEGLGMKVTGAHVGRGYNPEQDTEIMEWWNTAFDANKAAGCTYVIMPSMPIGETLEELKVYCDYYNRLGEMAKGKGIKFGFHNHAAEFKTVEDQVVLDYLIENTDPQLVTFELDVYWVLKGGADPVAYINKYPGRIGVLHIKDESTIGESGTVDFEAIFNAANAQGIKDYYVEVERYTQPPLNCVQRSFDFLETAAYVK</sequence>
<evidence type="ECO:0000313" key="3">
    <source>
        <dbReference type="Proteomes" id="UP000027616"/>
    </source>
</evidence>
<keyword evidence="2" id="KW-0413">Isomerase</keyword>
<dbReference type="SUPFAM" id="SSF51658">
    <property type="entry name" value="Xylose isomerase-like"/>
    <property type="match status" value="1"/>
</dbReference>
<name>A0A060R7V9_9BACT</name>
<dbReference type="InterPro" id="IPR013022">
    <property type="entry name" value="Xyl_isomerase-like_TIM-brl"/>
</dbReference>
<dbReference type="GO" id="GO:0016853">
    <property type="term" value="F:isomerase activity"/>
    <property type="evidence" value="ECO:0007669"/>
    <property type="project" value="UniProtKB-KW"/>
</dbReference>
<organism evidence="2 3">
    <name type="scientific">Mucinivorans hirudinis</name>
    <dbReference type="NCBI Taxonomy" id="1433126"/>
    <lineage>
        <taxon>Bacteria</taxon>
        <taxon>Pseudomonadati</taxon>
        <taxon>Bacteroidota</taxon>
        <taxon>Bacteroidia</taxon>
        <taxon>Bacteroidales</taxon>
        <taxon>Rikenellaceae</taxon>
        <taxon>Mucinivorans</taxon>
    </lineage>
</organism>
<dbReference type="AlphaFoldDB" id="A0A060R7V9"/>